<dbReference type="AlphaFoldDB" id="A0A0G2EPS9"/>
<comment type="caution">
    <text evidence="2">The sequence shown here is derived from an EMBL/GenBank/DDBJ whole genome shotgun (WGS) entry which is preliminary data.</text>
</comment>
<gene>
    <name evidence="2" type="ORF">UCRPC4_g02322</name>
</gene>
<evidence type="ECO:0000313" key="2">
    <source>
        <dbReference type="EMBL" id="KKY24792.1"/>
    </source>
</evidence>
<proteinExistence type="predicted"/>
<accession>A0A0G2EPS9</accession>
<dbReference type="EMBL" id="LCWF01000056">
    <property type="protein sequence ID" value="KKY24792.1"/>
    <property type="molecule type" value="Genomic_DNA"/>
</dbReference>
<name>A0A0G2EPS9_PHACM</name>
<dbReference type="OrthoDB" id="436496at2759"/>
<evidence type="ECO:0000313" key="3">
    <source>
        <dbReference type="Proteomes" id="UP000053317"/>
    </source>
</evidence>
<organism evidence="2 3">
    <name type="scientific">Phaeomoniella chlamydospora</name>
    <name type="common">Phaeoacremonium chlamydosporum</name>
    <dbReference type="NCBI Taxonomy" id="158046"/>
    <lineage>
        <taxon>Eukaryota</taxon>
        <taxon>Fungi</taxon>
        <taxon>Dikarya</taxon>
        <taxon>Ascomycota</taxon>
        <taxon>Pezizomycotina</taxon>
        <taxon>Eurotiomycetes</taxon>
        <taxon>Chaetothyriomycetidae</taxon>
        <taxon>Phaeomoniellales</taxon>
        <taxon>Phaeomoniellaceae</taxon>
        <taxon>Phaeomoniella</taxon>
    </lineage>
</organism>
<reference evidence="2 3" key="1">
    <citation type="submission" date="2015-05" db="EMBL/GenBank/DDBJ databases">
        <title>Distinctive expansion of gene families associated with plant cell wall degradation and secondary metabolism in the genomes of grapevine trunk pathogens.</title>
        <authorList>
            <person name="Lawrence D.P."/>
            <person name="Travadon R."/>
            <person name="Rolshausen P.E."/>
            <person name="Baumgartner K."/>
        </authorList>
    </citation>
    <scope>NUCLEOTIDE SEQUENCE [LARGE SCALE GENOMIC DNA]</scope>
    <source>
        <strain evidence="2">UCRPC4</strain>
    </source>
</reference>
<feature type="region of interest" description="Disordered" evidence="1">
    <location>
        <begin position="281"/>
        <end position="331"/>
    </location>
</feature>
<sequence>MRIEYSSPILNQFASNAGQGNMKLRNGGLLESAAPKKYYKYQLLDPVNSPYARFRFHFRTIEQLKSLGLFISAPKKTLVSSGSTSSVDSVDDNIDSRRASADSMATTENSIHLLIPKANDEDSTIDPREIANVTPTPSPSPIPSRDTSPFLRDRLKVNRPSKIRPARLNTNTSHRTSSPTKGLAALLKTPVTPAFLNPLRSSSPTKRRSMLKPAPLTLSLDGVEFDISRKGRRSLSPFTTAGILRKEVMSPTPPTAPPSVTTFTIEDEIAEMEALAHIQHTSGTKGKLKKKADTNDPNTKTARKIAAQPLKDLFQRAKSRKEKSSSNKIRF</sequence>
<keyword evidence="3" id="KW-1185">Reference proteome</keyword>
<evidence type="ECO:0000256" key="1">
    <source>
        <dbReference type="SAM" id="MobiDB-lite"/>
    </source>
</evidence>
<reference evidence="2 3" key="2">
    <citation type="submission" date="2015-05" db="EMBL/GenBank/DDBJ databases">
        <authorList>
            <person name="Morales-Cruz A."/>
            <person name="Amrine K.C."/>
            <person name="Cantu D."/>
        </authorList>
    </citation>
    <scope>NUCLEOTIDE SEQUENCE [LARGE SCALE GENOMIC DNA]</scope>
    <source>
        <strain evidence="2">UCRPC4</strain>
    </source>
</reference>
<protein>
    <submittedName>
        <fullName evidence="2">Uncharacterized protein</fullName>
    </submittedName>
</protein>
<feature type="region of interest" description="Disordered" evidence="1">
    <location>
        <begin position="118"/>
        <end position="149"/>
    </location>
</feature>
<dbReference type="Proteomes" id="UP000053317">
    <property type="component" value="Unassembled WGS sequence"/>
</dbReference>